<evidence type="ECO:0000313" key="2">
    <source>
        <dbReference type="EMBL" id="VFJ52014.1"/>
    </source>
</evidence>
<name>A0A450VWD9_9GAMM</name>
<proteinExistence type="predicted"/>
<accession>A0A450VWD9</accession>
<dbReference type="InterPro" id="IPR036918">
    <property type="entry name" value="Pyrv_Knase_C_sf"/>
</dbReference>
<dbReference type="EMBL" id="CAADFA010000104">
    <property type="protein sequence ID" value="VFJ52014.1"/>
    <property type="molecule type" value="Genomic_DNA"/>
</dbReference>
<dbReference type="PIRSF" id="PIRSF016138">
    <property type="entry name" value="UCP016138"/>
    <property type="match status" value="1"/>
</dbReference>
<reference evidence="4" key="1">
    <citation type="submission" date="2019-02" db="EMBL/GenBank/DDBJ databases">
        <authorList>
            <person name="Gruber-Vodicka R. H."/>
            <person name="Seah K. B. B."/>
        </authorList>
    </citation>
    <scope>NUCLEOTIDE SEQUENCE</scope>
    <source>
        <strain evidence="3">BECK_BZ163</strain>
        <strain evidence="4">BECK_BZ164</strain>
        <strain evidence="2">BECK_BZ165</strain>
    </source>
</reference>
<dbReference type="InterPro" id="IPR015074">
    <property type="entry name" value="DUF1867"/>
</dbReference>
<evidence type="ECO:0000313" key="3">
    <source>
        <dbReference type="EMBL" id="VFJ66680.1"/>
    </source>
</evidence>
<sequence length="192" mass="20625">MTTKQILYFDRSGSQNTEALIGAVKERVQELEIEHVVVASVSGQTGIQLWEALQGTGCTVISVTEHAGFHGKDEIPLAAKKREEMENKGIKTLIATHALSGVGRSISRRFGGTSPVEIIAHTLRRFGGDGIKVAVEVSIMAADAGLLPTNREIIAVGGTHAGADAAIVLKTAHMNNFFDLEIREIIAKSRQR</sequence>
<feature type="domain" description="Pyruvate kinase C-terminal" evidence="1">
    <location>
        <begin position="18"/>
        <end position="162"/>
    </location>
</feature>
<evidence type="ECO:0000313" key="4">
    <source>
        <dbReference type="EMBL" id="VFK09016.1"/>
    </source>
</evidence>
<organism evidence="4">
    <name type="scientific">Candidatus Kentrum sp. FM</name>
    <dbReference type="NCBI Taxonomy" id="2126340"/>
    <lineage>
        <taxon>Bacteria</taxon>
        <taxon>Pseudomonadati</taxon>
        <taxon>Pseudomonadota</taxon>
        <taxon>Gammaproteobacteria</taxon>
        <taxon>Candidatus Kentrum</taxon>
    </lineage>
</organism>
<protein>
    <recommendedName>
        <fullName evidence="1">Pyruvate kinase C-terminal domain-containing protein</fullName>
    </recommendedName>
</protein>
<dbReference type="Pfam" id="PF02887">
    <property type="entry name" value="PK_C"/>
    <property type="match status" value="1"/>
</dbReference>
<evidence type="ECO:0000259" key="1">
    <source>
        <dbReference type="Pfam" id="PF02887"/>
    </source>
</evidence>
<dbReference type="AlphaFoldDB" id="A0A450VWD9"/>
<dbReference type="SUPFAM" id="SSF52935">
    <property type="entry name" value="PK C-terminal domain-like"/>
    <property type="match status" value="1"/>
</dbReference>
<dbReference type="EMBL" id="CAADEZ010000422">
    <property type="protein sequence ID" value="VFJ66680.1"/>
    <property type="molecule type" value="Genomic_DNA"/>
</dbReference>
<dbReference type="InterPro" id="IPR015795">
    <property type="entry name" value="Pyrv_Knase_C"/>
</dbReference>
<dbReference type="Gene3D" id="3.40.1380.20">
    <property type="entry name" value="Pyruvate kinase, C-terminal domain"/>
    <property type="match status" value="1"/>
</dbReference>
<gene>
    <name evidence="3" type="ORF">BECKFM1743A_GA0114220_104221</name>
    <name evidence="4" type="ORF">BECKFM1743B_GA0114221_100922</name>
    <name evidence="2" type="ORF">BECKFM1743C_GA0114222_101041</name>
</gene>
<dbReference type="EMBL" id="CAADFL010000092">
    <property type="protein sequence ID" value="VFK09016.1"/>
    <property type="molecule type" value="Genomic_DNA"/>
</dbReference>